<proteinExistence type="predicted"/>
<dbReference type="AlphaFoldDB" id="A0A162AXQ0"/>
<feature type="transmembrane region" description="Helical" evidence="1">
    <location>
        <begin position="185"/>
        <end position="207"/>
    </location>
</feature>
<evidence type="ECO:0000256" key="1">
    <source>
        <dbReference type="SAM" id="Phobius"/>
    </source>
</evidence>
<dbReference type="PATRIC" id="fig|1365257.3.peg.3799"/>
<evidence type="ECO:0000313" key="3">
    <source>
        <dbReference type="Proteomes" id="UP000076661"/>
    </source>
</evidence>
<reference evidence="2 3" key="1">
    <citation type="submission" date="2013-07" db="EMBL/GenBank/DDBJ databases">
        <title>Comparative Genomic and Metabolomic Analysis of Twelve Strains of Pseudoalteromonas luteoviolacea.</title>
        <authorList>
            <person name="Vynne N.G."/>
            <person name="Mansson M."/>
            <person name="Gram L."/>
        </authorList>
    </citation>
    <scope>NUCLEOTIDE SEQUENCE [LARGE SCALE GENOMIC DNA]</scope>
    <source>
        <strain evidence="2 3">S4060-1</strain>
    </source>
</reference>
<name>A0A162AXQ0_9GAMM</name>
<gene>
    <name evidence="2" type="ORF">N478_03825</name>
</gene>
<keyword evidence="1" id="KW-0812">Transmembrane</keyword>
<dbReference type="Proteomes" id="UP000076661">
    <property type="component" value="Unassembled WGS sequence"/>
</dbReference>
<evidence type="ECO:0008006" key="4">
    <source>
        <dbReference type="Google" id="ProtNLM"/>
    </source>
</evidence>
<feature type="transmembrane region" description="Helical" evidence="1">
    <location>
        <begin position="342"/>
        <end position="362"/>
    </location>
</feature>
<keyword evidence="1" id="KW-0472">Membrane</keyword>
<dbReference type="RefSeq" id="WP_063382175.1">
    <property type="nucleotide sequence ID" value="NZ_AUXX01000034.1"/>
</dbReference>
<sequence length="368" mass="42119">MIDVKTQSFSNLISGISFSYKKGYQFDIKTQLDFVRQLSSYTKSGLNMKKSLQLTKKNFEHSYGKNHLTVILCEELLQSINKGEYEKVLKKYFHPNIAMCYEVMNYTTNKNAVLEVTGLVKVEKDLIKDFMFKFLSPIFIFLGGMISMFFVGGTLLPKILDNYRGDTEPKITLEMQLCMSIADFLSVYGLYIFVTLLFSLVSLKWILPNLVPNSPHKKAIRSFLDSNWPFSLYKNLWAIRVIKLFGILKSSNMREKNIIELIKFFTPPFCTFYLDIMSVAQGSGSSKKEYFLKGLLSKNQEVRLSPYFTHCSNEEFSEALIVASNDALVDVDMQFKSASRKYSVLFLVIGALCFLVSSAAIFDISFGR</sequence>
<accession>A0A162AXQ0</accession>
<comment type="caution">
    <text evidence="2">The sequence shown here is derived from an EMBL/GenBank/DDBJ whole genome shotgun (WGS) entry which is preliminary data.</text>
</comment>
<feature type="transmembrane region" description="Helical" evidence="1">
    <location>
        <begin position="134"/>
        <end position="156"/>
    </location>
</feature>
<organism evidence="2 3">
    <name type="scientific">Pseudoalteromonas luteoviolacea S4060-1</name>
    <dbReference type="NCBI Taxonomy" id="1365257"/>
    <lineage>
        <taxon>Bacteria</taxon>
        <taxon>Pseudomonadati</taxon>
        <taxon>Pseudomonadota</taxon>
        <taxon>Gammaproteobacteria</taxon>
        <taxon>Alteromonadales</taxon>
        <taxon>Pseudoalteromonadaceae</taxon>
        <taxon>Pseudoalteromonas</taxon>
    </lineage>
</organism>
<dbReference type="EMBL" id="AUXX01000034">
    <property type="protein sequence ID" value="KZN63392.1"/>
    <property type="molecule type" value="Genomic_DNA"/>
</dbReference>
<keyword evidence="1" id="KW-1133">Transmembrane helix</keyword>
<evidence type="ECO:0000313" key="2">
    <source>
        <dbReference type="EMBL" id="KZN63392.1"/>
    </source>
</evidence>
<protein>
    <recommendedName>
        <fullName evidence="4">Type II secretion system protein GspF domain-containing protein</fullName>
    </recommendedName>
</protein>